<accession>A0AAD4MDJ7</accession>
<dbReference type="GO" id="GO:0003924">
    <property type="term" value="F:GTPase activity"/>
    <property type="evidence" value="ECO:0007669"/>
    <property type="project" value="InterPro"/>
</dbReference>
<dbReference type="PANTHER" id="PTHR10751">
    <property type="entry name" value="GUANYLATE BINDING PROTEIN"/>
    <property type="match status" value="1"/>
</dbReference>
<name>A0AAD4MDJ7_9BILA</name>
<dbReference type="AlphaFoldDB" id="A0AAD4MDJ7"/>
<dbReference type="Gene3D" id="1.20.58.420">
    <property type="entry name" value="AHSP"/>
    <property type="match status" value="1"/>
</dbReference>
<dbReference type="Proteomes" id="UP001201812">
    <property type="component" value="Unassembled WGS sequence"/>
</dbReference>
<dbReference type="InterPro" id="IPR015894">
    <property type="entry name" value="Guanylate-bd_N"/>
</dbReference>
<evidence type="ECO:0000313" key="3">
    <source>
        <dbReference type="EMBL" id="KAI1690446.1"/>
    </source>
</evidence>
<dbReference type="SUPFAM" id="SSF48340">
    <property type="entry name" value="Interferon-induced guanylate-binding protein 1 (GBP1), C-terminal domain"/>
    <property type="match status" value="1"/>
</dbReference>
<proteinExistence type="predicted"/>
<sequence length="356" mass="40135">MIRDTDEPDHLHGQVRCDSTALRVSGLGNLSIHLGVYRARFCNPKEFAYGLEGGKAYLESKLNLGDGQSSQLKNIKGFVWNTFDRVECCLSPYPGESVDQGDADYMTSINDKFVDVLEDLAATLLHPANLVPKQVAGQDITCSEFLNLLKSYAKPLENGNCIGPNTILQANAKLRNIKLRNELLKKYSDSARQALENNLWLNANEMHYKLKGNVLHDFDKAKKLGGDAMAAKHREELENDIESTYAQHHGFLNKMREGSMAEEKAIGFRTYVDSMNRSMQSTPAKEPLEPAHLSEMHQEHRQTALKSFQERIEQYNSGLLDYDCGPAHKGLCDDITVGFEEFIPTPIMIYLQWHLI</sequence>
<dbReference type="EMBL" id="JAKKPZ010001209">
    <property type="protein sequence ID" value="KAI1690446.1"/>
    <property type="molecule type" value="Genomic_DNA"/>
</dbReference>
<comment type="caution">
    <text evidence="3">The sequence shown here is derived from an EMBL/GenBank/DDBJ whole genome shotgun (WGS) entry which is preliminary data.</text>
</comment>
<dbReference type="Gene3D" id="3.40.50.300">
    <property type="entry name" value="P-loop containing nucleotide triphosphate hydrolases"/>
    <property type="match status" value="1"/>
</dbReference>
<dbReference type="InterPro" id="IPR036543">
    <property type="entry name" value="Guanylate-bd_C_sf"/>
</dbReference>
<evidence type="ECO:0000259" key="2">
    <source>
        <dbReference type="Pfam" id="PF02263"/>
    </source>
</evidence>
<dbReference type="Pfam" id="PF02263">
    <property type="entry name" value="GBP"/>
    <property type="match status" value="1"/>
</dbReference>
<dbReference type="InterPro" id="IPR027417">
    <property type="entry name" value="P-loop_NTPase"/>
</dbReference>
<evidence type="ECO:0000313" key="4">
    <source>
        <dbReference type="Proteomes" id="UP001201812"/>
    </source>
</evidence>
<protein>
    <submittedName>
        <fullName evidence="3">Atlastin-2</fullName>
    </submittedName>
</protein>
<reference evidence="3" key="1">
    <citation type="submission" date="2022-01" db="EMBL/GenBank/DDBJ databases">
        <title>Genome Sequence Resource for Two Populations of Ditylenchus destructor, the Migratory Endoparasitic Phytonematode.</title>
        <authorList>
            <person name="Zhang H."/>
            <person name="Lin R."/>
            <person name="Xie B."/>
        </authorList>
    </citation>
    <scope>NUCLEOTIDE SEQUENCE</scope>
    <source>
        <strain evidence="3">BazhouSP</strain>
    </source>
</reference>
<organism evidence="3 4">
    <name type="scientific">Ditylenchus destructor</name>
    <dbReference type="NCBI Taxonomy" id="166010"/>
    <lineage>
        <taxon>Eukaryota</taxon>
        <taxon>Metazoa</taxon>
        <taxon>Ecdysozoa</taxon>
        <taxon>Nematoda</taxon>
        <taxon>Chromadorea</taxon>
        <taxon>Rhabditida</taxon>
        <taxon>Tylenchina</taxon>
        <taxon>Tylenchomorpha</taxon>
        <taxon>Sphaerularioidea</taxon>
        <taxon>Anguinidae</taxon>
        <taxon>Anguininae</taxon>
        <taxon>Ditylenchus</taxon>
    </lineage>
</organism>
<dbReference type="GO" id="GO:0005525">
    <property type="term" value="F:GTP binding"/>
    <property type="evidence" value="ECO:0007669"/>
    <property type="project" value="InterPro"/>
</dbReference>
<feature type="domain" description="Guanylate-binding protein N-terminal" evidence="2">
    <location>
        <begin position="41"/>
        <end position="129"/>
    </location>
</feature>
<gene>
    <name evidence="3" type="ORF">DdX_22469</name>
</gene>
<keyword evidence="4" id="KW-1185">Reference proteome</keyword>
<evidence type="ECO:0000256" key="1">
    <source>
        <dbReference type="ARBA" id="ARBA00022801"/>
    </source>
</evidence>
<keyword evidence="1" id="KW-0378">Hydrolase</keyword>